<dbReference type="RefSeq" id="WP_092939155.1">
    <property type="nucleotide sequence ID" value="NZ_FONX01000004.1"/>
</dbReference>
<protein>
    <recommendedName>
        <fullName evidence="5">DUF3014 domain-containing protein</fullName>
    </recommendedName>
</protein>
<keyword evidence="2" id="KW-0472">Membrane</keyword>
<evidence type="ECO:0000313" key="4">
    <source>
        <dbReference type="Proteomes" id="UP000199119"/>
    </source>
</evidence>
<keyword evidence="4" id="KW-1185">Reference proteome</keyword>
<accession>A0A1I2CTZ8</accession>
<organism evidence="3 4">
    <name type="scientific">Paracidovorax wautersii</name>
    <dbReference type="NCBI Taxonomy" id="1177982"/>
    <lineage>
        <taxon>Bacteria</taxon>
        <taxon>Pseudomonadati</taxon>
        <taxon>Pseudomonadota</taxon>
        <taxon>Betaproteobacteria</taxon>
        <taxon>Burkholderiales</taxon>
        <taxon>Comamonadaceae</taxon>
        <taxon>Paracidovorax</taxon>
    </lineage>
</organism>
<name>A0A1I2CTZ8_9BURK</name>
<dbReference type="AlphaFoldDB" id="A0A1I2CTZ8"/>
<feature type="region of interest" description="Disordered" evidence="1">
    <location>
        <begin position="52"/>
        <end position="76"/>
    </location>
</feature>
<sequence>MPEREPDPYRPPTQRSAASGLLPAVLAVAIAAGAGWWFWWRPAHAPVAPPVAAAPEPAAPASAPASAPAEVASGPQNPVDALAAPAPSLPALADSDAYVAKSLNELLGAQKVASFLQLDGFVRRVVATVDNLGRHTAASRLWPVQPTPGRFQVEGPEEAATQTIAPANAARYGAFVSFAEALPREGVVTLYAQLYPLFQTAYEELGYPGKYFNDRLIAVLDQLIATPEPKGPLQVQLTHVQGEVPSTRPWVRYEFADPQLQALSSGQKALLRMGPDNARRLKAVLSDLRRRLAAGAVPPRAAASAASAAR</sequence>
<dbReference type="InterPro" id="IPR021382">
    <property type="entry name" value="DUF3014"/>
</dbReference>
<dbReference type="Pfam" id="PF11219">
    <property type="entry name" value="DUF3014"/>
    <property type="match status" value="1"/>
</dbReference>
<gene>
    <name evidence="3" type="ORF">SAMN04489711_104293</name>
</gene>
<evidence type="ECO:0008006" key="5">
    <source>
        <dbReference type="Google" id="ProtNLM"/>
    </source>
</evidence>
<dbReference type="OrthoDB" id="5502479at2"/>
<proteinExistence type="predicted"/>
<feature type="transmembrane region" description="Helical" evidence="2">
    <location>
        <begin position="21"/>
        <end position="40"/>
    </location>
</feature>
<keyword evidence="2" id="KW-0812">Transmembrane</keyword>
<dbReference type="EMBL" id="FONX01000004">
    <property type="protein sequence ID" value="SFE71791.1"/>
    <property type="molecule type" value="Genomic_DNA"/>
</dbReference>
<dbReference type="STRING" id="1177982.SAMN04489711_104293"/>
<evidence type="ECO:0000256" key="1">
    <source>
        <dbReference type="SAM" id="MobiDB-lite"/>
    </source>
</evidence>
<evidence type="ECO:0000256" key="2">
    <source>
        <dbReference type="SAM" id="Phobius"/>
    </source>
</evidence>
<reference evidence="4" key="1">
    <citation type="submission" date="2016-10" db="EMBL/GenBank/DDBJ databases">
        <authorList>
            <person name="Varghese N."/>
            <person name="Submissions S."/>
        </authorList>
    </citation>
    <scope>NUCLEOTIDE SEQUENCE [LARGE SCALE GENOMIC DNA]</scope>
    <source>
        <strain evidence="4">DSM 27981</strain>
    </source>
</reference>
<keyword evidence="2" id="KW-1133">Transmembrane helix</keyword>
<evidence type="ECO:0000313" key="3">
    <source>
        <dbReference type="EMBL" id="SFE71791.1"/>
    </source>
</evidence>
<feature type="compositionally biased region" description="Low complexity" evidence="1">
    <location>
        <begin position="52"/>
        <end position="73"/>
    </location>
</feature>
<dbReference type="Proteomes" id="UP000199119">
    <property type="component" value="Unassembled WGS sequence"/>
</dbReference>